<feature type="chain" id="PRO_5034551174" evidence="1">
    <location>
        <begin position="18"/>
        <end position="133"/>
    </location>
</feature>
<organism evidence="2 3">
    <name type="scientific">Pseudocercospora fuligena</name>
    <dbReference type="NCBI Taxonomy" id="685502"/>
    <lineage>
        <taxon>Eukaryota</taxon>
        <taxon>Fungi</taxon>
        <taxon>Dikarya</taxon>
        <taxon>Ascomycota</taxon>
        <taxon>Pezizomycotina</taxon>
        <taxon>Dothideomycetes</taxon>
        <taxon>Dothideomycetidae</taxon>
        <taxon>Mycosphaerellales</taxon>
        <taxon>Mycosphaerellaceae</taxon>
        <taxon>Pseudocercospora</taxon>
    </lineage>
</organism>
<dbReference type="AlphaFoldDB" id="A0A8H6RBA0"/>
<evidence type="ECO:0000313" key="3">
    <source>
        <dbReference type="Proteomes" id="UP000660729"/>
    </source>
</evidence>
<comment type="caution">
    <text evidence="2">The sequence shown here is derived from an EMBL/GenBank/DDBJ whole genome shotgun (WGS) entry which is preliminary data.</text>
</comment>
<dbReference type="Proteomes" id="UP000660729">
    <property type="component" value="Unassembled WGS sequence"/>
</dbReference>
<protein>
    <submittedName>
        <fullName evidence="2">Uncharacterized protein</fullName>
    </submittedName>
</protein>
<dbReference type="EMBL" id="JABCIY010000219">
    <property type="protein sequence ID" value="KAF7187938.1"/>
    <property type="molecule type" value="Genomic_DNA"/>
</dbReference>
<dbReference type="OrthoDB" id="10372578at2759"/>
<sequence length="133" mass="13499">MQLPITLFALMASMVAATPVQPKPAPALEARAAATNVYEYMAYTTLPVASPTAVSSCSGYVSSEDGCPSGCVAAPAAGMLGIVTTKYSCAAAPVTTSWSSWMATSTCGPNSAVTTYSSIWGSDKTVVGCHAMD</sequence>
<name>A0A8H6RBA0_9PEZI</name>
<accession>A0A8H6RBA0</accession>
<reference evidence="2" key="1">
    <citation type="submission" date="2020-04" db="EMBL/GenBank/DDBJ databases">
        <title>Draft genome resource of the tomato pathogen Pseudocercospora fuligena.</title>
        <authorList>
            <person name="Zaccaron A."/>
        </authorList>
    </citation>
    <scope>NUCLEOTIDE SEQUENCE</scope>
    <source>
        <strain evidence="2">PF001</strain>
    </source>
</reference>
<feature type="signal peptide" evidence="1">
    <location>
        <begin position="1"/>
        <end position="17"/>
    </location>
</feature>
<gene>
    <name evidence="2" type="ORF">HII31_10838</name>
</gene>
<evidence type="ECO:0000256" key="1">
    <source>
        <dbReference type="SAM" id="SignalP"/>
    </source>
</evidence>
<proteinExistence type="predicted"/>
<keyword evidence="1" id="KW-0732">Signal</keyword>
<keyword evidence="3" id="KW-1185">Reference proteome</keyword>
<evidence type="ECO:0000313" key="2">
    <source>
        <dbReference type="EMBL" id="KAF7187938.1"/>
    </source>
</evidence>